<dbReference type="InterPro" id="IPR036291">
    <property type="entry name" value="NAD(P)-bd_dom_sf"/>
</dbReference>
<evidence type="ECO:0000256" key="2">
    <source>
        <dbReference type="ARBA" id="ARBA00023002"/>
    </source>
</evidence>
<dbReference type="AlphaFoldDB" id="A0A368T2I3"/>
<dbReference type="PANTHER" id="PTHR48106">
    <property type="entry name" value="QUINONE OXIDOREDUCTASE PIG3-RELATED"/>
    <property type="match status" value="1"/>
</dbReference>
<keyword evidence="2" id="KW-0560">Oxidoreductase</keyword>
<dbReference type="Pfam" id="PF08240">
    <property type="entry name" value="ADH_N"/>
    <property type="match status" value="1"/>
</dbReference>
<sequence length="325" mass="34543">MYRAIARSFGPAADVVRVEPYQPDPPGPGEVWVRMTAATVNPSDLVTISGAYASRTRLPLVPGFEGVGVVERTGPDVGTLAVGDRVLPIGSPGAWQRIKRTEARWCFPVADGLTDAQAATSYINPLTAMRMIEEHVFPGRTRHVAVNAAGSATAAMLARMLHRRGVSAIGLVRGDPGAPGRAEAPWAAVLSTGRADWHEELRRRTGGRGPDVAFDAVGGAEGERLALTTAPGGRLVHYGLLSGRPLPADLTARRPDLGLHLFWLRAWVHAADPADVRRALRAAGELVRSGDAATRVQARFPLAEIGTALRAAVERGRDGKVLLEP</sequence>
<dbReference type="SUPFAM" id="SSF50129">
    <property type="entry name" value="GroES-like"/>
    <property type="match status" value="1"/>
</dbReference>
<dbReference type="PANTHER" id="PTHR48106:SF18">
    <property type="entry name" value="QUINONE OXIDOREDUCTASE PIG3"/>
    <property type="match status" value="1"/>
</dbReference>
<dbReference type="CDD" id="cd05282">
    <property type="entry name" value="ETR_like"/>
    <property type="match status" value="1"/>
</dbReference>
<evidence type="ECO:0000256" key="1">
    <source>
        <dbReference type="ARBA" id="ARBA00022857"/>
    </source>
</evidence>
<keyword evidence="1" id="KW-0521">NADP</keyword>
<evidence type="ECO:0000313" key="5">
    <source>
        <dbReference type="Proteomes" id="UP000253318"/>
    </source>
</evidence>
<feature type="domain" description="Enoyl reductase (ER)" evidence="3">
    <location>
        <begin position="12"/>
        <end position="323"/>
    </location>
</feature>
<dbReference type="Gene3D" id="3.40.50.720">
    <property type="entry name" value="NAD(P)-binding Rossmann-like Domain"/>
    <property type="match status" value="1"/>
</dbReference>
<dbReference type="Proteomes" id="UP000253318">
    <property type="component" value="Unassembled WGS sequence"/>
</dbReference>
<dbReference type="GO" id="GO:0016651">
    <property type="term" value="F:oxidoreductase activity, acting on NAD(P)H"/>
    <property type="evidence" value="ECO:0007669"/>
    <property type="project" value="TreeGrafter"/>
</dbReference>
<keyword evidence="5" id="KW-1185">Reference proteome</keyword>
<dbReference type="GO" id="GO:0070402">
    <property type="term" value="F:NADPH binding"/>
    <property type="evidence" value="ECO:0007669"/>
    <property type="project" value="TreeGrafter"/>
</dbReference>
<evidence type="ECO:0000259" key="3">
    <source>
        <dbReference type="SMART" id="SM00829"/>
    </source>
</evidence>
<dbReference type="OrthoDB" id="9792162at2"/>
<dbReference type="Pfam" id="PF13602">
    <property type="entry name" value="ADH_zinc_N_2"/>
    <property type="match status" value="1"/>
</dbReference>
<dbReference type="Gene3D" id="3.90.180.10">
    <property type="entry name" value="Medium-chain alcohol dehydrogenases, catalytic domain"/>
    <property type="match status" value="1"/>
</dbReference>
<gene>
    <name evidence="4" type="ORF">DEF24_18425</name>
</gene>
<proteinExistence type="predicted"/>
<dbReference type="InterPro" id="IPR020843">
    <property type="entry name" value="ER"/>
</dbReference>
<dbReference type="InterPro" id="IPR013154">
    <property type="entry name" value="ADH-like_N"/>
</dbReference>
<dbReference type="SUPFAM" id="SSF51735">
    <property type="entry name" value="NAD(P)-binding Rossmann-fold domains"/>
    <property type="match status" value="1"/>
</dbReference>
<comment type="caution">
    <text evidence="4">The sequence shown here is derived from an EMBL/GenBank/DDBJ whole genome shotgun (WGS) entry which is preliminary data.</text>
</comment>
<dbReference type="InterPro" id="IPR011032">
    <property type="entry name" value="GroES-like_sf"/>
</dbReference>
<name>A0A368T2I3_9ACTN</name>
<dbReference type="EMBL" id="QEIN01000153">
    <property type="protein sequence ID" value="RCV55122.1"/>
    <property type="molecule type" value="Genomic_DNA"/>
</dbReference>
<reference evidence="4 5" key="1">
    <citation type="submission" date="2018-04" db="EMBL/GenBank/DDBJ databases">
        <title>Novel actinobacteria from marine sediment.</title>
        <authorList>
            <person name="Ng Z.Y."/>
            <person name="Tan G.Y.A."/>
        </authorList>
    </citation>
    <scope>NUCLEOTIDE SEQUENCE [LARGE SCALE GENOMIC DNA]</scope>
    <source>
        <strain evidence="4 5">TPS81</strain>
    </source>
</reference>
<dbReference type="SMART" id="SM00829">
    <property type="entry name" value="PKS_ER"/>
    <property type="match status" value="1"/>
</dbReference>
<organism evidence="4 5">
    <name type="scientific">Marinitenerispora sediminis</name>
    <dbReference type="NCBI Taxonomy" id="1931232"/>
    <lineage>
        <taxon>Bacteria</taxon>
        <taxon>Bacillati</taxon>
        <taxon>Actinomycetota</taxon>
        <taxon>Actinomycetes</taxon>
        <taxon>Streptosporangiales</taxon>
        <taxon>Nocardiopsidaceae</taxon>
        <taxon>Marinitenerispora</taxon>
    </lineage>
</organism>
<accession>A0A368T2I3</accession>
<evidence type="ECO:0000313" key="4">
    <source>
        <dbReference type="EMBL" id="RCV55122.1"/>
    </source>
</evidence>
<protein>
    <submittedName>
        <fullName evidence="4">Alcohol dehydrogenase</fullName>
    </submittedName>
</protein>
<dbReference type="RefSeq" id="WP_114399769.1">
    <property type="nucleotide sequence ID" value="NZ_QEIM01000152.1"/>
</dbReference>